<dbReference type="Gene3D" id="3.10.450.50">
    <property type="match status" value="1"/>
</dbReference>
<dbReference type="EMBL" id="JBDXSU010000002">
    <property type="protein sequence ID" value="MFB5189253.1"/>
    <property type="molecule type" value="Genomic_DNA"/>
</dbReference>
<evidence type="ECO:0000313" key="4">
    <source>
        <dbReference type="Proteomes" id="UP001579974"/>
    </source>
</evidence>
<dbReference type="GO" id="GO:0008695">
    <property type="term" value="F:3-phenylpropionate dioxygenase activity"/>
    <property type="evidence" value="ECO:0007669"/>
    <property type="project" value="UniProtKB-EC"/>
</dbReference>
<dbReference type="Pfam" id="PF00866">
    <property type="entry name" value="Ring_hydroxyl_B"/>
    <property type="match status" value="1"/>
</dbReference>
<gene>
    <name evidence="3" type="ORF">KKP3000_002253</name>
</gene>
<dbReference type="InterPro" id="IPR000391">
    <property type="entry name" value="Rng_hydr_dOase-bsu"/>
</dbReference>
<keyword evidence="4" id="KW-1185">Reference proteome</keyword>
<reference evidence="3 4" key="1">
    <citation type="journal article" date="2024" name="Int. J. Mol. Sci.">
        <title>Exploration of Alicyclobacillus spp. Genome in Search of Antibiotic Resistance.</title>
        <authorList>
            <person name="Bucka-Kolendo J."/>
            <person name="Kiousi D.E."/>
            <person name="Dekowska A."/>
            <person name="Mikolajczuk-Szczyrba A."/>
            <person name="Karadedos D.M."/>
            <person name="Michael P."/>
            <person name="Galanis A."/>
            <person name="Sokolowska B."/>
        </authorList>
    </citation>
    <scope>NUCLEOTIDE SEQUENCE [LARGE SCALE GENOMIC DNA]</scope>
    <source>
        <strain evidence="3 4">KKP 3000</strain>
    </source>
</reference>
<dbReference type="RefSeq" id="WP_275472603.1">
    <property type="nucleotide sequence ID" value="NZ_CP162940.1"/>
</dbReference>
<protein>
    <submittedName>
        <fullName evidence="3">3-phenylpropionate/cinnamic acid dioxygenase subunit beta</fullName>
        <ecNumber evidence="3">1.14.12.19</ecNumber>
    </submittedName>
</protein>
<comment type="caution">
    <text evidence="3">The sequence shown here is derived from an EMBL/GenBank/DDBJ whole genome shotgun (WGS) entry which is preliminary data.</text>
</comment>
<dbReference type="SUPFAM" id="SSF54427">
    <property type="entry name" value="NTF2-like"/>
    <property type="match status" value="1"/>
</dbReference>
<dbReference type="Proteomes" id="UP001579974">
    <property type="component" value="Unassembled WGS sequence"/>
</dbReference>
<dbReference type="CDD" id="cd00667">
    <property type="entry name" value="ring_hydroxylating_dioxygenases_beta"/>
    <property type="match status" value="1"/>
</dbReference>
<keyword evidence="2 3" id="KW-0560">Oxidoreductase</keyword>
<dbReference type="InterPro" id="IPR032710">
    <property type="entry name" value="NTF2-like_dom_sf"/>
</dbReference>
<dbReference type="NCBIfam" id="NF007479">
    <property type="entry name" value="PRK10069.1"/>
    <property type="match status" value="1"/>
</dbReference>
<dbReference type="PANTHER" id="PTHR41534:SF2">
    <property type="entry name" value="3-PHENYLPROPIONATE_CINNAMIC ACID DIOXYGENASE SUBUNIT BETA"/>
    <property type="match status" value="1"/>
</dbReference>
<accession>A0ABV5AAH0</accession>
<evidence type="ECO:0000313" key="3">
    <source>
        <dbReference type="EMBL" id="MFB5189253.1"/>
    </source>
</evidence>
<sequence length="202" mass="23921">MLSGRHIACVLRTLGGFSVTRCRCSNRRPISRFREGDKMMTYEEICRFLYTEAALLDRREFEEWLELLDDNLSYRMPVRVTRDFGESNDIVDDMTFFDENKRSLTTRVERFRTTSAWAENPHTRTRHFVSNVLVEVNASEDEAQVHSNFLILRSIRDRPEVEQMFGERVDVIRRVDNRLKLVSRTIYPDQTVLSMLNLSIFI</sequence>
<comment type="similarity">
    <text evidence="1">Belongs to the bacterial ring-hydroxylating dioxygenase beta subunit family.</text>
</comment>
<keyword evidence="3" id="KW-0223">Dioxygenase</keyword>
<proteinExistence type="inferred from homology"/>
<organism evidence="3 4">
    <name type="scientific">Alicyclobacillus fastidiosus</name>
    <dbReference type="NCBI Taxonomy" id="392011"/>
    <lineage>
        <taxon>Bacteria</taxon>
        <taxon>Bacillati</taxon>
        <taxon>Bacillota</taxon>
        <taxon>Bacilli</taxon>
        <taxon>Bacillales</taxon>
        <taxon>Alicyclobacillaceae</taxon>
        <taxon>Alicyclobacillus</taxon>
    </lineage>
</organism>
<evidence type="ECO:0000256" key="1">
    <source>
        <dbReference type="ARBA" id="ARBA00009570"/>
    </source>
</evidence>
<dbReference type="EC" id="1.14.12.19" evidence="3"/>
<evidence type="ECO:0000256" key="2">
    <source>
        <dbReference type="ARBA" id="ARBA00023002"/>
    </source>
</evidence>
<dbReference type="PANTHER" id="PTHR41534">
    <property type="entry name" value="BLR3401 PROTEIN"/>
    <property type="match status" value="1"/>
</dbReference>
<name>A0ABV5AAH0_9BACL</name>